<dbReference type="AlphaFoldDB" id="A0A0Q3S447"/>
<dbReference type="InterPro" id="IPR032675">
    <property type="entry name" value="LRR_dom_sf"/>
</dbReference>
<feature type="compositionally biased region" description="Polar residues" evidence="1">
    <location>
        <begin position="10"/>
        <end position="20"/>
    </location>
</feature>
<evidence type="ECO:0000313" key="3">
    <source>
        <dbReference type="EMBL" id="KQK19986.1"/>
    </source>
</evidence>
<dbReference type="InParanoid" id="A0A0Q3S447"/>
<evidence type="ECO:0000256" key="1">
    <source>
        <dbReference type="SAM" id="MobiDB-lite"/>
    </source>
</evidence>
<evidence type="ECO:0000313" key="5">
    <source>
        <dbReference type="Proteomes" id="UP000008810"/>
    </source>
</evidence>
<dbReference type="PANTHER" id="PTHR34145">
    <property type="entry name" value="OS02G0105600 PROTEIN"/>
    <property type="match status" value="1"/>
</dbReference>
<reference evidence="4" key="3">
    <citation type="submission" date="2018-08" db="UniProtKB">
        <authorList>
            <consortium name="EnsemblPlants"/>
        </authorList>
    </citation>
    <scope>IDENTIFICATION</scope>
    <source>
        <strain evidence="4">cv. Bd21</strain>
    </source>
</reference>
<gene>
    <name evidence="3" type="ORF">BRADI_1g51680v3</name>
</gene>
<dbReference type="EnsemblPlants" id="KQK19986">
    <property type="protein sequence ID" value="KQK19986"/>
    <property type="gene ID" value="BRADI_1g51680v3"/>
</dbReference>
<reference evidence="3" key="2">
    <citation type="submission" date="2017-06" db="EMBL/GenBank/DDBJ databases">
        <title>WGS assembly of Brachypodium distachyon.</title>
        <authorList>
            <consortium name="The International Brachypodium Initiative"/>
            <person name="Lucas S."/>
            <person name="Harmon-Smith M."/>
            <person name="Lail K."/>
            <person name="Tice H."/>
            <person name="Grimwood J."/>
            <person name="Bruce D."/>
            <person name="Barry K."/>
            <person name="Shu S."/>
            <person name="Lindquist E."/>
            <person name="Wang M."/>
            <person name="Pitluck S."/>
            <person name="Vogel J.P."/>
            <person name="Garvin D.F."/>
            <person name="Mockler T.C."/>
            <person name="Schmutz J."/>
            <person name="Rokhsar D."/>
            <person name="Bevan M.W."/>
        </authorList>
    </citation>
    <scope>NUCLEOTIDE SEQUENCE</scope>
    <source>
        <strain evidence="3">Bd21</strain>
    </source>
</reference>
<dbReference type="InterPro" id="IPR053772">
    <property type="entry name" value="At1g61320/At1g61330-like"/>
</dbReference>
<protein>
    <recommendedName>
        <fullName evidence="2">At1g61320/AtMIF1 LRR domain-containing protein</fullName>
    </recommendedName>
</protein>
<dbReference type="OrthoDB" id="617794at2759"/>
<evidence type="ECO:0000259" key="2">
    <source>
        <dbReference type="Pfam" id="PF23622"/>
    </source>
</evidence>
<organism evidence="3">
    <name type="scientific">Brachypodium distachyon</name>
    <name type="common">Purple false brome</name>
    <name type="synonym">Trachynia distachya</name>
    <dbReference type="NCBI Taxonomy" id="15368"/>
    <lineage>
        <taxon>Eukaryota</taxon>
        <taxon>Viridiplantae</taxon>
        <taxon>Streptophyta</taxon>
        <taxon>Embryophyta</taxon>
        <taxon>Tracheophyta</taxon>
        <taxon>Spermatophyta</taxon>
        <taxon>Magnoliopsida</taxon>
        <taxon>Liliopsida</taxon>
        <taxon>Poales</taxon>
        <taxon>Poaceae</taxon>
        <taxon>BOP clade</taxon>
        <taxon>Pooideae</taxon>
        <taxon>Stipodae</taxon>
        <taxon>Brachypodieae</taxon>
        <taxon>Brachypodium</taxon>
    </lineage>
</organism>
<dbReference type="SUPFAM" id="SSF52047">
    <property type="entry name" value="RNI-like"/>
    <property type="match status" value="1"/>
</dbReference>
<evidence type="ECO:0000313" key="4">
    <source>
        <dbReference type="EnsemblPlants" id="KQK19986"/>
    </source>
</evidence>
<sequence>MFMKRRQNHQRQIQTRNGSIASCAKRKGQHDDEHSLDGQIKGYSYQISPSLRKKPILGDWPLLKITNITFQLSHVCNSVYFVHSGDSVQFYCFAYRNNVTDILCHIHSLMPIQDAARAACVSQTFLHSSRCRPNLDFSRETLGLTIETQRDITSIVDHILQNHSGIGVKAVKFQDDSWLWNSIKNQDFRHLDVENQDFSHLDLDRWLRNTIKPGIEELNISLHGENTVYNFPCSLLSDEIGESLRNLKLVGCYFDPTIGLGSLRNLRRIQLGSVSITDSKLECLLSNSFSLEQLVVNACTGLEVLESKAPNLSSVIIEGAPHVQLSLLESPRITKYYRSCPGAAFYARTDLPSSMPNLETLSLVSNTETVNTPVMPSKFLHLKWLSISLSGRGQAYDIFSLSSFFDASPFLETFKLNAPSLHVKRASIFEDRSDLRKMPEKHSYKLKCVRITNFSSAKSLIELICHILESAMSLECLTLDTTHGAPRCSVMKTGRCWPMKKDALMEAHRALSAVQTYVKSKVPSTVELNVFEPCSQ</sequence>
<reference evidence="3 4" key="1">
    <citation type="journal article" date="2010" name="Nature">
        <title>Genome sequencing and analysis of the model grass Brachypodium distachyon.</title>
        <authorList>
            <consortium name="International Brachypodium Initiative"/>
        </authorList>
    </citation>
    <scope>NUCLEOTIDE SEQUENCE [LARGE SCALE GENOMIC DNA]</scope>
    <source>
        <strain evidence="3 4">Bd21</strain>
    </source>
</reference>
<dbReference type="PANTHER" id="PTHR34145:SF34">
    <property type="entry name" value="OS05G0571700 PROTEIN"/>
    <property type="match status" value="1"/>
</dbReference>
<dbReference type="FunCoup" id="A0A0Q3S447">
    <property type="interactions" value="7"/>
</dbReference>
<dbReference type="InterPro" id="IPR055357">
    <property type="entry name" value="LRR_At1g61320_AtMIF1"/>
</dbReference>
<name>A0A0Q3S447_BRADI</name>
<proteinExistence type="predicted"/>
<dbReference type="EMBL" id="CM000880">
    <property type="protein sequence ID" value="KQK19986.1"/>
    <property type="molecule type" value="Genomic_DNA"/>
</dbReference>
<feature type="region of interest" description="Disordered" evidence="1">
    <location>
        <begin position="1"/>
        <end position="24"/>
    </location>
</feature>
<accession>A0A0Q3S447</accession>
<dbReference type="Proteomes" id="UP000008810">
    <property type="component" value="Chromosome 1"/>
</dbReference>
<keyword evidence="5" id="KW-1185">Reference proteome</keyword>
<dbReference type="Pfam" id="PF23622">
    <property type="entry name" value="LRR_At1g61320_AtMIF1"/>
    <property type="match status" value="1"/>
</dbReference>
<dbReference type="Gramene" id="KQK19986">
    <property type="protein sequence ID" value="KQK19986"/>
    <property type="gene ID" value="BRADI_1g51680v3"/>
</dbReference>
<dbReference type="Gene3D" id="3.80.10.10">
    <property type="entry name" value="Ribonuclease Inhibitor"/>
    <property type="match status" value="1"/>
</dbReference>
<feature type="domain" description="At1g61320/AtMIF1 LRR" evidence="2">
    <location>
        <begin position="294"/>
        <end position="535"/>
    </location>
</feature>
<dbReference type="STRING" id="15368.A0A0Q3S447"/>